<dbReference type="InterPro" id="IPR005467">
    <property type="entry name" value="His_kinase_dom"/>
</dbReference>
<dbReference type="Gene3D" id="3.30.565.10">
    <property type="entry name" value="Histidine kinase-like ATPase, C-terminal domain"/>
    <property type="match status" value="1"/>
</dbReference>
<name>A0AAE9Z9R3_9GAMM</name>
<evidence type="ECO:0000256" key="2">
    <source>
        <dbReference type="ARBA" id="ARBA00004141"/>
    </source>
</evidence>
<evidence type="ECO:0000256" key="9">
    <source>
        <dbReference type="ARBA" id="ARBA00023012"/>
    </source>
</evidence>
<dbReference type="SMART" id="SM00388">
    <property type="entry name" value="HisKA"/>
    <property type="match status" value="1"/>
</dbReference>
<keyword evidence="5" id="KW-0808">Transferase</keyword>
<reference evidence="14 15" key="1">
    <citation type="journal article" date="2015" name="Genome Announc.">
        <title>Draft Genome Sequences of Marine Isolates of Thalassomonas viridans and Thalassomonas actiniarum.</title>
        <authorList>
            <person name="Olonade I."/>
            <person name="van Zyl L.J."/>
            <person name="Trindade M."/>
        </authorList>
    </citation>
    <scope>NUCLEOTIDE SEQUENCE [LARGE SCALE GENOMIC DNA]</scope>
    <source>
        <strain evidence="14 15">XOM25</strain>
    </source>
</reference>
<dbReference type="Proteomes" id="UP000032352">
    <property type="component" value="Chromosome pTvir"/>
</dbReference>
<accession>A0AAE9Z9R3</accession>
<protein>
    <recommendedName>
        <fullName evidence="3">histidine kinase</fullName>
        <ecNumber evidence="3">2.7.13.3</ecNumber>
    </recommendedName>
</protein>
<dbReference type="InterPro" id="IPR004358">
    <property type="entry name" value="Sig_transdc_His_kin-like_C"/>
</dbReference>
<evidence type="ECO:0000256" key="4">
    <source>
        <dbReference type="ARBA" id="ARBA00022553"/>
    </source>
</evidence>
<evidence type="ECO:0000256" key="7">
    <source>
        <dbReference type="ARBA" id="ARBA00022777"/>
    </source>
</evidence>
<dbReference type="PRINTS" id="PR00344">
    <property type="entry name" value="BCTRLSENSOR"/>
</dbReference>
<dbReference type="EMBL" id="CP059734">
    <property type="protein sequence ID" value="WDE09321.1"/>
    <property type="molecule type" value="Genomic_DNA"/>
</dbReference>
<dbReference type="AlphaFoldDB" id="A0AAE9Z9R3"/>
<comment type="catalytic activity">
    <reaction evidence="1">
        <text>ATP + protein L-histidine = ADP + protein N-phospho-L-histidine.</text>
        <dbReference type="EC" id="2.7.13.3"/>
    </reaction>
</comment>
<organism evidence="14 15">
    <name type="scientific">Thalassomonas viridans</name>
    <dbReference type="NCBI Taxonomy" id="137584"/>
    <lineage>
        <taxon>Bacteria</taxon>
        <taxon>Pseudomonadati</taxon>
        <taxon>Pseudomonadota</taxon>
        <taxon>Gammaproteobacteria</taxon>
        <taxon>Alteromonadales</taxon>
        <taxon>Colwelliaceae</taxon>
        <taxon>Thalassomonas</taxon>
    </lineage>
</organism>
<dbReference type="PROSITE" id="PS50885">
    <property type="entry name" value="HAMP"/>
    <property type="match status" value="1"/>
</dbReference>
<feature type="transmembrane region" description="Helical" evidence="11">
    <location>
        <begin position="174"/>
        <end position="198"/>
    </location>
</feature>
<evidence type="ECO:0000256" key="5">
    <source>
        <dbReference type="ARBA" id="ARBA00022679"/>
    </source>
</evidence>
<dbReference type="PROSITE" id="PS50109">
    <property type="entry name" value="HIS_KIN"/>
    <property type="match status" value="1"/>
</dbReference>
<dbReference type="SMART" id="SM00304">
    <property type="entry name" value="HAMP"/>
    <property type="match status" value="1"/>
</dbReference>
<evidence type="ECO:0000256" key="8">
    <source>
        <dbReference type="ARBA" id="ARBA00022989"/>
    </source>
</evidence>
<feature type="domain" description="Histidine kinase" evidence="12">
    <location>
        <begin position="256"/>
        <end position="458"/>
    </location>
</feature>
<dbReference type="GO" id="GO:0005886">
    <property type="term" value="C:plasma membrane"/>
    <property type="evidence" value="ECO:0007669"/>
    <property type="project" value="TreeGrafter"/>
</dbReference>
<evidence type="ECO:0000259" key="12">
    <source>
        <dbReference type="PROSITE" id="PS50109"/>
    </source>
</evidence>
<gene>
    <name evidence="14" type="ORF">SG34_032070</name>
</gene>
<dbReference type="SUPFAM" id="SSF47384">
    <property type="entry name" value="Homodimeric domain of signal transducing histidine kinase"/>
    <property type="match status" value="1"/>
</dbReference>
<dbReference type="Gene3D" id="1.10.287.130">
    <property type="match status" value="1"/>
</dbReference>
<keyword evidence="7 14" id="KW-0418">Kinase</keyword>
<evidence type="ECO:0000256" key="3">
    <source>
        <dbReference type="ARBA" id="ARBA00012438"/>
    </source>
</evidence>
<evidence type="ECO:0000256" key="6">
    <source>
        <dbReference type="ARBA" id="ARBA00022692"/>
    </source>
</evidence>
<keyword evidence="4" id="KW-0597">Phosphoprotein</keyword>
<dbReference type="InterPro" id="IPR050428">
    <property type="entry name" value="TCS_sensor_his_kinase"/>
</dbReference>
<dbReference type="InterPro" id="IPR003661">
    <property type="entry name" value="HisK_dim/P_dom"/>
</dbReference>
<comment type="subcellular location">
    <subcellularLocation>
        <location evidence="2">Membrane</location>
        <topology evidence="2">Multi-pass membrane protein</topology>
    </subcellularLocation>
</comment>
<dbReference type="KEGG" id="tvd:SG34_032070"/>
<dbReference type="InterPro" id="IPR003660">
    <property type="entry name" value="HAMP_dom"/>
</dbReference>
<evidence type="ECO:0000256" key="1">
    <source>
        <dbReference type="ARBA" id="ARBA00000085"/>
    </source>
</evidence>
<dbReference type="GO" id="GO:0000155">
    <property type="term" value="F:phosphorelay sensor kinase activity"/>
    <property type="evidence" value="ECO:0007669"/>
    <property type="project" value="InterPro"/>
</dbReference>
<keyword evidence="6 11" id="KW-0812">Transmembrane</keyword>
<dbReference type="PANTHER" id="PTHR45436">
    <property type="entry name" value="SENSOR HISTIDINE KINASE YKOH"/>
    <property type="match status" value="1"/>
</dbReference>
<evidence type="ECO:0000256" key="10">
    <source>
        <dbReference type="ARBA" id="ARBA00023136"/>
    </source>
</evidence>
<dbReference type="InterPro" id="IPR036890">
    <property type="entry name" value="HATPase_C_sf"/>
</dbReference>
<dbReference type="SUPFAM" id="SSF55874">
    <property type="entry name" value="ATPase domain of HSP90 chaperone/DNA topoisomerase II/histidine kinase"/>
    <property type="match status" value="1"/>
</dbReference>
<sequence length="458" mass="51138">MCSSKVKPARSIASRLLIYFISSGCVFFGLLLVIFLVFSGKFAELSLKFSMKGLTEDMAVTLYIDEAGDIKLDDSEVELKWGFDALYSNLAYRLVDIDSRQPVLFSVPEQTQGYLFYGIDLNIPLYHSRVKNRDISLYRMEVVLGQQNYYFDIARSDLLKDLANEAVEATIVDVAIGVILVAFLLFLSVAFIAIRLVVEPANALTAKIKKIKPEDLEKRIEVQDVPKELFPIASAMNDALERVENSFEQQKRFIADAAHELRTPLTIFLNRLELKIPPSPEKDKLINDARYISRIVEQLLDLSRAQNMTGQQPSELMLADVVKNVCSHLAPMAVDKNQALELVDETYACTVLADEGELTVIVKNLLENAIKHTPPGAEIRVTISDRAFSVEDSGKGIANGMQEQIFERFWRENQSDRSGSGLGLAITKELLSHYDATISVSNDSALGGAKFHVEFLNG</sequence>
<proteinExistence type="predicted"/>
<dbReference type="SMART" id="SM00387">
    <property type="entry name" value="HATPase_c"/>
    <property type="match status" value="1"/>
</dbReference>
<evidence type="ECO:0000313" key="14">
    <source>
        <dbReference type="EMBL" id="WDE09321.1"/>
    </source>
</evidence>
<keyword evidence="8 11" id="KW-1133">Transmembrane helix</keyword>
<dbReference type="EC" id="2.7.13.3" evidence="3"/>
<reference evidence="14 15" key="2">
    <citation type="journal article" date="2022" name="Mar. Drugs">
        <title>Bioassay-Guided Fractionation Leads to the Detection of Cholic Acid Generated by the Rare Thalassomonas sp.</title>
        <authorList>
            <person name="Pheiffer F."/>
            <person name="Schneider Y.K."/>
            <person name="Hansen E.H."/>
            <person name="Andersen J.H."/>
            <person name="Isaksson J."/>
            <person name="Busche T."/>
            <person name="R C."/>
            <person name="Kalinowski J."/>
            <person name="Zyl L.V."/>
            <person name="Trindade M."/>
        </authorList>
    </citation>
    <scope>NUCLEOTIDE SEQUENCE [LARGE SCALE GENOMIC DNA]</scope>
    <source>
        <strain evidence="14 15">XOM25</strain>
    </source>
</reference>
<dbReference type="Pfam" id="PF00512">
    <property type="entry name" value="HisKA"/>
    <property type="match status" value="1"/>
</dbReference>
<evidence type="ECO:0000313" key="15">
    <source>
        <dbReference type="Proteomes" id="UP000032352"/>
    </source>
</evidence>
<keyword evidence="9" id="KW-0902">Two-component regulatory system</keyword>
<dbReference type="InterPro" id="IPR036097">
    <property type="entry name" value="HisK_dim/P_sf"/>
</dbReference>
<feature type="transmembrane region" description="Helical" evidence="11">
    <location>
        <begin position="16"/>
        <end position="38"/>
    </location>
</feature>
<dbReference type="Pfam" id="PF02518">
    <property type="entry name" value="HATPase_c"/>
    <property type="match status" value="1"/>
</dbReference>
<keyword evidence="10 11" id="KW-0472">Membrane</keyword>
<dbReference type="InterPro" id="IPR003594">
    <property type="entry name" value="HATPase_dom"/>
</dbReference>
<keyword evidence="15" id="KW-1185">Reference proteome</keyword>
<evidence type="ECO:0000256" key="11">
    <source>
        <dbReference type="SAM" id="Phobius"/>
    </source>
</evidence>
<evidence type="ECO:0000259" key="13">
    <source>
        <dbReference type="PROSITE" id="PS50885"/>
    </source>
</evidence>
<feature type="domain" description="HAMP" evidence="13">
    <location>
        <begin position="195"/>
        <end position="248"/>
    </location>
</feature>
<dbReference type="CDD" id="cd00082">
    <property type="entry name" value="HisKA"/>
    <property type="match status" value="1"/>
</dbReference>
<dbReference type="PANTHER" id="PTHR45436:SF15">
    <property type="entry name" value="SENSOR HISTIDINE KINASE CUSS"/>
    <property type="match status" value="1"/>
</dbReference>